<reference evidence="5 6" key="1">
    <citation type="submission" date="2019-01" db="EMBL/GenBank/DDBJ databases">
        <title>A draft genome assembly of the solar-powered sea slug Elysia chlorotica.</title>
        <authorList>
            <person name="Cai H."/>
            <person name="Li Q."/>
            <person name="Fang X."/>
            <person name="Li J."/>
            <person name="Curtis N.E."/>
            <person name="Altenburger A."/>
            <person name="Shibata T."/>
            <person name="Feng M."/>
            <person name="Maeda T."/>
            <person name="Schwartz J.A."/>
            <person name="Shigenobu S."/>
            <person name="Lundholm N."/>
            <person name="Nishiyama T."/>
            <person name="Yang H."/>
            <person name="Hasebe M."/>
            <person name="Li S."/>
            <person name="Pierce S.K."/>
            <person name="Wang J."/>
        </authorList>
    </citation>
    <scope>NUCLEOTIDE SEQUENCE [LARGE SCALE GENOMIC DNA]</scope>
    <source>
        <strain evidence="5">EC2010</strain>
        <tissue evidence="5">Whole organism of an adult</tissue>
    </source>
</reference>
<feature type="transmembrane region" description="Helical" evidence="2">
    <location>
        <begin position="265"/>
        <end position="288"/>
    </location>
</feature>
<dbReference type="Gene3D" id="3.10.100.10">
    <property type="entry name" value="Mannose-Binding Protein A, subunit A"/>
    <property type="match status" value="1"/>
</dbReference>
<sequence length="295" mass="32875">MNSVQLAAEVAVILLSIFFNISEGCYYKDCKEQYVKVEHVGTCIKLSSNNASWTQARQLCQQENADLVKIVDGRMDQFISYLMNVGPNLYGYWIGCNDIKKEGVFAWLDEDVKIGYSNWQEGEPDQLTTEHCTEKRTQRFNGTWNDLTCTKKRHFICEYTPDCEDGYYGPNCTKKCSRNCAGENNPCSGPGGICQHGCVPGYLGGSCRQRCSIGYYGDGCSKKCSKNCIMCNNVDGKCYYCRFGYYGPQCSKTLEYDSWTLDGPLVAVVLVACVISVSAAFAIGSLVIRARLSGR</sequence>
<dbReference type="CDD" id="cd00037">
    <property type="entry name" value="CLECT"/>
    <property type="match status" value="1"/>
</dbReference>
<dbReference type="AlphaFoldDB" id="A0A433T7W3"/>
<dbReference type="PANTHER" id="PTHR22801:SF63">
    <property type="entry name" value="C-TYPE LECTIN DOMAIN-CONTAINING PROTEIN"/>
    <property type="match status" value="1"/>
</dbReference>
<feature type="chain" id="PRO_5019366980" description="C-type lectin domain-containing protein" evidence="3">
    <location>
        <begin position="25"/>
        <end position="295"/>
    </location>
</feature>
<evidence type="ECO:0000256" key="3">
    <source>
        <dbReference type="SAM" id="SignalP"/>
    </source>
</evidence>
<dbReference type="InterPro" id="IPR016187">
    <property type="entry name" value="CTDL_fold"/>
</dbReference>
<dbReference type="SMART" id="SM00034">
    <property type="entry name" value="CLECT"/>
    <property type="match status" value="1"/>
</dbReference>
<evidence type="ECO:0000259" key="4">
    <source>
        <dbReference type="PROSITE" id="PS50041"/>
    </source>
</evidence>
<dbReference type="SUPFAM" id="SSF57184">
    <property type="entry name" value="Growth factor receptor domain"/>
    <property type="match status" value="1"/>
</dbReference>
<keyword evidence="2" id="KW-0472">Membrane</keyword>
<dbReference type="PROSITE" id="PS00615">
    <property type="entry name" value="C_TYPE_LECTIN_1"/>
    <property type="match status" value="1"/>
</dbReference>
<dbReference type="SUPFAM" id="SSF56436">
    <property type="entry name" value="C-type lectin-like"/>
    <property type="match status" value="1"/>
</dbReference>
<feature type="domain" description="C-type lectin" evidence="4">
    <location>
        <begin position="39"/>
        <end position="158"/>
    </location>
</feature>
<dbReference type="OrthoDB" id="6091698at2759"/>
<proteinExistence type="predicted"/>
<keyword evidence="2" id="KW-0812">Transmembrane</keyword>
<accession>A0A433T7W3</accession>
<keyword evidence="3" id="KW-0732">Signal</keyword>
<comment type="caution">
    <text evidence="5">The sequence shown here is derived from an EMBL/GenBank/DDBJ whole genome shotgun (WGS) entry which is preliminary data.</text>
</comment>
<dbReference type="InterPro" id="IPR018378">
    <property type="entry name" value="C-type_lectin_CS"/>
</dbReference>
<evidence type="ECO:0000313" key="6">
    <source>
        <dbReference type="Proteomes" id="UP000271974"/>
    </source>
</evidence>
<evidence type="ECO:0000256" key="2">
    <source>
        <dbReference type="SAM" id="Phobius"/>
    </source>
</evidence>
<evidence type="ECO:0000313" key="5">
    <source>
        <dbReference type="EMBL" id="RUS77679.1"/>
    </source>
</evidence>
<dbReference type="InterPro" id="IPR016186">
    <property type="entry name" value="C-type_lectin-like/link_sf"/>
</dbReference>
<dbReference type="InterPro" id="IPR001304">
    <property type="entry name" value="C-type_lectin-like"/>
</dbReference>
<keyword evidence="2" id="KW-1133">Transmembrane helix</keyword>
<gene>
    <name evidence="5" type="ORF">EGW08_014576</name>
</gene>
<dbReference type="InterPro" id="IPR009030">
    <property type="entry name" value="Growth_fac_rcpt_cys_sf"/>
</dbReference>
<protein>
    <recommendedName>
        <fullName evidence="4">C-type lectin domain-containing protein</fullName>
    </recommendedName>
</protein>
<dbReference type="PANTHER" id="PTHR22801">
    <property type="entry name" value="LITHOSTATHINE"/>
    <property type="match status" value="1"/>
</dbReference>
<organism evidence="5 6">
    <name type="scientific">Elysia chlorotica</name>
    <name type="common">Eastern emerald elysia</name>
    <name type="synonym">Sea slug</name>
    <dbReference type="NCBI Taxonomy" id="188477"/>
    <lineage>
        <taxon>Eukaryota</taxon>
        <taxon>Metazoa</taxon>
        <taxon>Spiralia</taxon>
        <taxon>Lophotrochozoa</taxon>
        <taxon>Mollusca</taxon>
        <taxon>Gastropoda</taxon>
        <taxon>Heterobranchia</taxon>
        <taxon>Euthyneura</taxon>
        <taxon>Panpulmonata</taxon>
        <taxon>Sacoglossa</taxon>
        <taxon>Placobranchoidea</taxon>
        <taxon>Plakobranchidae</taxon>
        <taxon>Elysia</taxon>
    </lineage>
</organism>
<keyword evidence="1" id="KW-1015">Disulfide bond</keyword>
<keyword evidence="6" id="KW-1185">Reference proteome</keyword>
<dbReference type="PROSITE" id="PS50041">
    <property type="entry name" value="C_TYPE_LECTIN_2"/>
    <property type="match status" value="1"/>
</dbReference>
<evidence type="ECO:0000256" key="1">
    <source>
        <dbReference type="ARBA" id="ARBA00023157"/>
    </source>
</evidence>
<feature type="signal peptide" evidence="3">
    <location>
        <begin position="1"/>
        <end position="24"/>
    </location>
</feature>
<dbReference type="EMBL" id="RQTK01000561">
    <property type="protein sequence ID" value="RUS77679.1"/>
    <property type="molecule type" value="Genomic_DNA"/>
</dbReference>
<name>A0A433T7W3_ELYCH</name>
<dbReference type="InterPro" id="IPR050801">
    <property type="entry name" value="Ca-Dep_Lectins_ImmuneDev"/>
</dbReference>
<dbReference type="Proteomes" id="UP000271974">
    <property type="component" value="Unassembled WGS sequence"/>
</dbReference>
<dbReference type="Pfam" id="PF00059">
    <property type="entry name" value="Lectin_C"/>
    <property type="match status" value="1"/>
</dbReference>